<sequence length="151" mass="15776">MALALSTVLLAGCWGEDIVVGTTDEGVEKRGEAEVRSDLEPLTDRFPALGSPVGAEWMSGTLGGGRAPGPSTYWIDGVVHLEDDVADDLRTLATEQATAAPTVADDLRDRLPDGPLLRGDALDETISAGGFAVEAYLDEDEPLLVIVAVGE</sequence>
<organism evidence="1 2">
    <name type="scientific">Georgenia alba</name>
    <dbReference type="NCBI Taxonomy" id="2233858"/>
    <lineage>
        <taxon>Bacteria</taxon>
        <taxon>Bacillati</taxon>
        <taxon>Actinomycetota</taxon>
        <taxon>Actinomycetes</taxon>
        <taxon>Micrococcales</taxon>
        <taxon>Bogoriellaceae</taxon>
        <taxon>Georgenia</taxon>
    </lineage>
</organism>
<protein>
    <recommendedName>
        <fullName evidence="3">DUF3352 domain-containing protein</fullName>
    </recommendedName>
</protein>
<dbReference type="Proteomes" id="UP001596455">
    <property type="component" value="Unassembled WGS sequence"/>
</dbReference>
<dbReference type="RefSeq" id="WP_382390735.1">
    <property type="nucleotide sequence ID" value="NZ_JBHTCQ010000001.1"/>
</dbReference>
<evidence type="ECO:0008006" key="3">
    <source>
        <dbReference type="Google" id="ProtNLM"/>
    </source>
</evidence>
<evidence type="ECO:0000313" key="2">
    <source>
        <dbReference type="Proteomes" id="UP001596455"/>
    </source>
</evidence>
<dbReference type="EMBL" id="JBHTCQ010000001">
    <property type="protein sequence ID" value="MFC7403868.1"/>
    <property type="molecule type" value="Genomic_DNA"/>
</dbReference>
<proteinExistence type="predicted"/>
<comment type="caution">
    <text evidence="1">The sequence shown here is derived from an EMBL/GenBank/DDBJ whole genome shotgun (WGS) entry which is preliminary data.</text>
</comment>
<name>A0ABW2Q8X9_9MICO</name>
<reference evidence="2" key="1">
    <citation type="journal article" date="2019" name="Int. J. Syst. Evol. Microbiol.">
        <title>The Global Catalogue of Microorganisms (GCM) 10K type strain sequencing project: providing services to taxonomists for standard genome sequencing and annotation.</title>
        <authorList>
            <consortium name="The Broad Institute Genomics Platform"/>
            <consortium name="The Broad Institute Genome Sequencing Center for Infectious Disease"/>
            <person name="Wu L."/>
            <person name="Ma J."/>
        </authorList>
    </citation>
    <scope>NUCLEOTIDE SEQUENCE [LARGE SCALE GENOMIC DNA]</scope>
    <source>
        <strain evidence="2">JCM 1490</strain>
    </source>
</reference>
<keyword evidence="2" id="KW-1185">Reference proteome</keyword>
<gene>
    <name evidence="1" type="ORF">ACFQQL_02000</name>
</gene>
<evidence type="ECO:0000313" key="1">
    <source>
        <dbReference type="EMBL" id="MFC7403868.1"/>
    </source>
</evidence>
<accession>A0ABW2Q8X9</accession>